<dbReference type="RefSeq" id="WP_218405085.1">
    <property type="nucleotide sequence ID" value="NZ_JAGSPC010000001.1"/>
</dbReference>
<organism evidence="1 2">
    <name type="scientific">Erythrobacter crassostreae</name>
    <dbReference type="NCBI Taxonomy" id="2828328"/>
    <lineage>
        <taxon>Bacteria</taxon>
        <taxon>Pseudomonadati</taxon>
        <taxon>Pseudomonadota</taxon>
        <taxon>Alphaproteobacteria</taxon>
        <taxon>Sphingomonadales</taxon>
        <taxon>Erythrobacteraceae</taxon>
        <taxon>Erythrobacter/Porphyrobacter group</taxon>
        <taxon>Erythrobacter</taxon>
    </lineage>
</organism>
<sequence length="251" mass="25895">MIRNALLLSPVIMLAACSDEVDPDNTAGDATDLEVATTDGEAEAMAAKFPSLEFADLDLGAKIVGPQGPEVKQRLANEVGAFADITSYVACPSGMEECDPNTAPEGTIYTYVHIVFPGEDSDPSTGSGAGADSSFVESATGFRMTSPAHGFTGDAGYSKLEAIAAVNEAVDVIITCVDGGLSWTVNAGDGGNQWEQAEPLTFFWQSTLPPEGPAEAYMIEANDTFATGPGPYPKMKSGVTNACTASSTDGS</sequence>
<evidence type="ECO:0008006" key="3">
    <source>
        <dbReference type="Google" id="ProtNLM"/>
    </source>
</evidence>
<dbReference type="EMBL" id="JAGSPC010000001">
    <property type="protein sequence ID" value="MBV7259909.1"/>
    <property type="molecule type" value="Genomic_DNA"/>
</dbReference>
<gene>
    <name evidence="1" type="ORF">KCG46_10055</name>
</gene>
<reference evidence="1" key="1">
    <citation type="submission" date="2021-04" db="EMBL/GenBank/DDBJ databases">
        <authorList>
            <person name="Pira H."/>
            <person name="Risdian C."/>
            <person name="Wink J."/>
        </authorList>
    </citation>
    <scope>NUCLEOTIDE SEQUENCE</scope>
    <source>
        <strain evidence="1">WH158</strain>
    </source>
</reference>
<dbReference type="PROSITE" id="PS51257">
    <property type="entry name" value="PROKAR_LIPOPROTEIN"/>
    <property type="match status" value="1"/>
</dbReference>
<name>A0A9X1F4V9_9SPHN</name>
<comment type="caution">
    <text evidence="1">The sequence shown here is derived from an EMBL/GenBank/DDBJ whole genome shotgun (WGS) entry which is preliminary data.</text>
</comment>
<accession>A0A9X1F4V9</accession>
<evidence type="ECO:0000313" key="1">
    <source>
        <dbReference type="EMBL" id="MBV7259909.1"/>
    </source>
</evidence>
<keyword evidence="2" id="KW-1185">Reference proteome</keyword>
<dbReference type="AlphaFoldDB" id="A0A9X1F4V9"/>
<protein>
    <recommendedName>
        <fullName evidence="3">Lipoprotein</fullName>
    </recommendedName>
</protein>
<proteinExistence type="predicted"/>
<evidence type="ECO:0000313" key="2">
    <source>
        <dbReference type="Proteomes" id="UP001138681"/>
    </source>
</evidence>
<dbReference type="Proteomes" id="UP001138681">
    <property type="component" value="Unassembled WGS sequence"/>
</dbReference>